<dbReference type="Proteomes" id="UP000248330">
    <property type="component" value="Unassembled WGS sequence"/>
</dbReference>
<protein>
    <submittedName>
        <fullName evidence="2">Protein ImuB</fullName>
    </submittedName>
</protein>
<dbReference type="EMBL" id="QICN01000010">
    <property type="protein sequence ID" value="PXV65221.1"/>
    <property type="molecule type" value="Genomic_DNA"/>
</dbReference>
<dbReference type="InterPro" id="IPR050356">
    <property type="entry name" value="SulA_CellDiv_inhibitor"/>
</dbReference>
<dbReference type="RefSeq" id="WP_110266264.1">
    <property type="nucleotide sequence ID" value="NZ_CAKZQT010000018.1"/>
</dbReference>
<comment type="caution">
    <text evidence="2">The sequence shown here is derived from an EMBL/GenBank/DDBJ whole genome shotgun (WGS) entry which is preliminary data.</text>
</comment>
<organism evidence="2 3">
    <name type="scientific">Sinimarinibacterium flocculans</name>
    <dbReference type="NCBI Taxonomy" id="985250"/>
    <lineage>
        <taxon>Bacteria</taxon>
        <taxon>Pseudomonadati</taxon>
        <taxon>Pseudomonadota</taxon>
        <taxon>Gammaproteobacteria</taxon>
        <taxon>Nevskiales</taxon>
        <taxon>Nevskiaceae</taxon>
        <taxon>Sinimarinibacterium</taxon>
    </lineage>
</organism>
<dbReference type="InterPro" id="IPR043502">
    <property type="entry name" value="DNA/RNA_pol_sf"/>
</dbReference>
<sequence>MLWLCLHFPHLPAEARGLRDPCDAVTDSRGAQRWLITPGAGLAPGIALGDALARQPQLRAHTRKPAAERAALRRLAHALYRYGSPVSATIEELQEPGRAPRALAWVEIGRSLRLFGGFDALRDAVCADLAELQQSAQLGVAPTRDGAALLALAGQAEPATTLAELERRLARLPVSLLPWPQTQIDALYGMGLRRLGDLFALPRAGFARRFGVERLHALDRLRGRVPDAVQAIVPPPSFQRRFELPGETDSLESLLFPLRRMSFELQAWLRARDTGVRSIELECEHARRRRTRFGLRFLSTHRDGARLFDALRERLNREPLQAPVRALRLRARDLGTVASGQMALFDGASDVQLQWTETVERLLARLGESALWTPAVVEDHRPERATAMTAPGVAPLTPSLAPHLATDEGERPVRPLLLLPQPVALPHAPQVLDAPERIESGWWDGDDARRDYHTADWQQARAWVFRDHASGRWYLHGWWS</sequence>
<dbReference type="OrthoDB" id="5298951at2"/>
<evidence type="ECO:0000256" key="1">
    <source>
        <dbReference type="ARBA" id="ARBA00022763"/>
    </source>
</evidence>
<accession>A0A318E2F2</accession>
<dbReference type="PANTHER" id="PTHR35369:SF2">
    <property type="entry name" value="BLR3025 PROTEIN"/>
    <property type="match status" value="1"/>
</dbReference>
<evidence type="ECO:0000313" key="3">
    <source>
        <dbReference type="Proteomes" id="UP000248330"/>
    </source>
</evidence>
<name>A0A318E2F2_9GAMM</name>
<dbReference type="SUPFAM" id="SSF56672">
    <property type="entry name" value="DNA/RNA polymerases"/>
    <property type="match status" value="1"/>
</dbReference>
<dbReference type="GO" id="GO:0006281">
    <property type="term" value="P:DNA repair"/>
    <property type="evidence" value="ECO:0007669"/>
    <property type="project" value="TreeGrafter"/>
</dbReference>
<evidence type="ECO:0000313" key="2">
    <source>
        <dbReference type="EMBL" id="PXV65221.1"/>
    </source>
</evidence>
<dbReference type="AlphaFoldDB" id="A0A318E2F2"/>
<keyword evidence="1" id="KW-0227">DNA damage</keyword>
<dbReference type="PANTHER" id="PTHR35369">
    <property type="entry name" value="BLR3025 PROTEIN-RELATED"/>
    <property type="match status" value="1"/>
</dbReference>
<gene>
    <name evidence="2" type="ORF">C8D93_11039</name>
</gene>
<keyword evidence="3" id="KW-1185">Reference proteome</keyword>
<dbReference type="CDD" id="cd03468">
    <property type="entry name" value="PolY_like"/>
    <property type="match status" value="1"/>
</dbReference>
<reference evidence="2 3" key="1">
    <citation type="submission" date="2018-04" db="EMBL/GenBank/DDBJ databases">
        <title>Genomic Encyclopedia of Type Strains, Phase IV (KMG-IV): sequencing the most valuable type-strain genomes for metagenomic binning, comparative biology and taxonomic classification.</title>
        <authorList>
            <person name="Goeker M."/>
        </authorList>
    </citation>
    <scope>NUCLEOTIDE SEQUENCE [LARGE SCALE GENOMIC DNA]</scope>
    <source>
        <strain evidence="2 3">DSM 104150</strain>
    </source>
</reference>
<proteinExistence type="predicted"/>